<accession>A0A016WV41</accession>
<evidence type="ECO:0000313" key="2">
    <source>
        <dbReference type="Proteomes" id="UP000024635"/>
    </source>
</evidence>
<reference evidence="2" key="1">
    <citation type="journal article" date="2015" name="Nat. Genet.">
        <title>The genome and transcriptome of the zoonotic hookworm Ancylostoma ceylanicum identify infection-specific gene families.</title>
        <authorList>
            <person name="Schwarz E.M."/>
            <person name="Hu Y."/>
            <person name="Antoshechkin I."/>
            <person name="Miller M.M."/>
            <person name="Sternberg P.W."/>
            <person name="Aroian R.V."/>
        </authorList>
    </citation>
    <scope>NUCLEOTIDE SEQUENCE</scope>
    <source>
        <strain evidence="2">HY135</strain>
    </source>
</reference>
<organism evidence="1 2">
    <name type="scientific">Ancylostoma ceylanicum</name>
    <dbReference type="NCBI Taxonomy" id="53326"/>
    <lineage>
        <taxon>Eukaryota</taxon>
        <taxon>Metazoa</taxon>
        <taxon>Ecdysozoa</taxon>
        <taxon>Nematoda</taxon>
        <taxon>Chromadorea</taxon>
        <taxon>Rhabditida</taxon>
        <taxon>Rhabditina</taxon>
        <taxon>Rhabditomorpha</taxon>
        <taxon>Strongyloidea</taxon>
        <taxon>Ancylostomatidae</taxon>
        <taxon>Ancylostomatinae</taxon>
        <taxon>Ancylostoma</taxon>
    </lineage>
</organism>
<name>A0A016WV41_9BILA</name>
<comment type="caution">
    <text evidence="1">The sequence shown here is derived from an EMBL/GenBank/DDBJ whole genome shotgun (WGS) entry which is preliminary data.</text>
</comment>
<protein>
    <submittedName>
        <fullName evidence="1">Uncharacterized protein</fullName>
    </submittedName>
</protein>
<proteinExistence type="predicted"/>
<sequence>MSRVRSPSEPNFCEMGKCIWGGQTLNIHVFEKKKPCRVSAYSHQILDLITILVERQKIGCRIPIFGPPCSERGWCSTPIKKSRIVYSSWS</sequence>
<gene>
    <name evidence="1" type="primary">Acey_s0513.g2764</name>
    <name evidence="1" type="ORF">Y032_0513g2764</name>
</gene>
<dbReference type="AlphaFoldDB" id="A0A016WV41"/>
<evidence type="ECO:0000313" key="1">
    <source>
        <dbReference type="EMBL" id="EYC42903.1"/>
    </source>
</evidence>
<dbReference type="Proteomes" id="UP000024635">
    <property type="component" value="Unassembled WGS sequence"/>
</dbReference>
<keyword evidence="2" id="KW-1185">Reference proteome</keyword>
<dbReference type="EMBL" id="JARK01000113">
    <property type="protein sequence ID" value="EYC42903.1"/>
    <property type="molecule type" value="Genomic_DNA"/>
</dbReference>